<proteinExistence type="predicted"/>
<dbReference type="AlphaFoldDB" id="A0A7W7MXT6"/>
<evidence type="ECO:0000313" key="3">
    <source>
        <dbReference type="Proteomes" id="UP000549343"/>
    </source>
</evidence>
<dbReference type="EMBL" id="JACHMV010000001">
    <property type="protein sequence ID" value="MBB4774110.1"/>
    <property type="molecule type" value="Genomic_DNA"/>
</dbReference>
<name>A0A7W7MXT6_9ACTN</name>
<organism evidence="2 3">
    <name type="scientific">Actinomadura livida</name>
    <dbReference type="NCBI Taxonomy" id="79909"/>
    <lineage>
        <taxon>Bacteria</taxon>
        <taxon>Bacillati</taxon>
        <taxon>Actinomycetota</taxon>
        <taxon>Actinomycetes</taxon>
        <taxon>Streptosporangiales</taxon>
        <taxon>Thermomonosporaceae</taxon>
        <taxon>Actinomadura</taxon>
    </lineage>
</organism>
<accession>A0A7W7MXT6</accession>
<evidence type="ECO:0000256" key="1">
    <source>
        <dbReference type="SAM" id="MobiDB-lite"/>
    </source>
</evidence>
<reference evidence="2 3" key="1">
    <citation type="submission" date="2020-08" db="EMBL/GenBank/DDBJ databases">
        <title>Sequencing the genomes of 1000 actinobacteria strains.</title>
        <authorList>
            <person name="Klenk H.-P."/>
        </authorList>
    </citation>
    <scope>NUCLEOTIDE SEQUENCE [LARGE SCALE GENOMIC DNA]</scope>
    <source>
        <strain evidence="2 3">DSM 44772</strain>
    </source>
</reference>
<gene>
    <name evidence="2" type="ORF">F4557_002528</name>
</gene>
<protein>
    <submittedName>
        <fullName evidence="2">Uncharacterized protein</fullName>
    </submittedName>
</protein>
<sequence>MRSYISSAGVYSLRWPSGDDVSCGIDIPVMSCSAEFTYPLSARQRYRPGRVAALAAELGGRKPAIDQDQCPAIPFSLVLEHPAEFAPSGIRDGAGKTVILHQTANREILDRDRLVLADESSGELVQKVAALISDLSMRSGYSQLSFSLVRRPWKFASEVSLDPGESESGATLRPGIGNLLSRRECCERGDSNVHSHRSPCRGQLRDRVLAKQGHEPAARTVPGHGHCGRRGIDRQRARPHHTQRGPHFGQLQMPVMIREPTAGIFGGLPRPLPGFEYGIPCAPGEEVGEGSLKMSQCLLQRNRRPLCQELKAWSAFPLSEQSRGLRVRDLASFASVGACALLQGFVVNESDASEGPGKLRGLLGGGIEAVLEAPLHLSRHGVHGNRLTTERRVVSACSDRVLQVLATAETAATTV</sequence>
<evidence type="ECO:0000313" key="2">
    <source>
        <dbReference type="EMBL" id="MBB4774110.1"/>
    </source>
</evidence>
<dbReference type="Proteomes" id="UP000549343">
    <property type="component" value="Unassembled WGS sequence"/>
</dbReference>
<comment type="caution">
    <text evidence="2">The sequence shown here is derived from an EMBL/GenBank/DDBJ whole genome shotgun (WGS) entry which is preliminary data.</text>
</comment>
<feature type="region of interest" description="Disordered" evidence="1">
    <location>
        <begin position="213"/>
        <end position="247"/>
    </location>
</feature>